<evidence type="ECO:0000313" key="3">
    <source>
        <dbReference type="Proteomes" id="UP001055955"/>
    </source>
</evidence>
<keyword evidence="1" id="KW-0472">Membrane</keyword>
<evidence type="ECO:0000256" key="1">
    <source>
        <dbReference type="SAM" id="Phobius"/>
    </source>
</evidence>
<organism evidence="2 3">
    <name type="scientific">Candidatus Comchoanobacter bicostacola</name>
    <dbReference type="NCBI Taxonomy" id="2919598"/>
    <lineage>
        <taxon>Bacteria</taxon>
        <taxon>Pseudomonadati</taxon>
        <taxon>Pseudomonadota</taxon>
        <taxon>Gammaproteobacteria</taxon>
        <taxon>Candidatus Comchoanobacterales</taxon>
        <taxon>Candidatus Comchoanobacteraceae</taxon>
        <taxon>Candidatus Comchoanobacter</taxon>
    </lineage>
</organism>
<keyword evidence="1" id="KW-1133">Transmembrane helix</keyword>
<gene>
    <name evidence="2" type="ORF">MMH89_00980</name>
</gene>
<keyword evidence="3" id="KW-1185">Reference proteome</keyword>
<dbReference type="Proteomes" id="UP001055955">
    <property type="component" value="Chromosome"/>
</dbReference>
<protein>
    <submittedName>
        <fullName evidence="2">Uncharacterized protein</fullName>
    </submittedName>
</protein>
<feature type="transmembrane region" description="Helical" evidence="1">
    <location>
        <begin position="423"/>
        <end position="455"/>
    </location>
</feature>
<accession>A0ABY5DKB7</accession>
<evidence type="ECO:0000313" key="2">
    <source>
        <dbReference type="EMBL" id="UTC24734.1"/>
    </source>
</evidence>
<name>A0ABY5DKB7_9GAMM</name>
<dbReference type="RefSeq" id="WP_258568523.1">
    <property type="nucleotide sequence ID" value="NZ_CP092900.1"/>
</dbReference>
<dbReference type="EMBL" id="CP092900">
    <property type="protein sequence ID" value="UTC24734.1"/>
    <property type="molecule type" value="Genomic_DNA"/>
</dbReference>
<proteinExistence type="predicted"/>
<reference evidence="2 3" key="1">
    <citation type="journal article" date="2022" name="Nat. Microbiol.">
        <title>The microbiome of a bacterivorous marine choanoflagellate contains a resource-demanding obligate bacterial associate.</title>
        <authorList>
            <person name="Needham D.M."/>
            <person name="Poirier C."/>
            <person name="Bachy C."/>
            <person name="George E.E."/>
            <person name="Wilken S."/>
            <person name="Yung C.C.M."/>
            <person name="Limardo A.J."/>
            <person name="Morando M."/>
            <person name="Sudek L."/>
            <person name="Malmstrom R.R."/>
            <person name="Keeling P.J."/>
            <person name="Santoro A.E."/>
            <person name="Worden A.Z."/>
        </authorList>
    </citation>
    <scope>NUCLEOTIDE SEQUENCE [LARGE SCALE GENOMIC DNA]</scope>
    <source>
        <strain evidence="2 3">Comchoano-1</strain>
    </source>
</reference>
<sequence>MEDFDIVSKVESQYGIVDNPFGAEVEAFEPEDSEIKKALERQGRWDLLVLYIHYTYNRQNDSWRLTSTDHFAANVSAMFENASTVIPTGYSRVCQLVAALSETDPGVLSEITWPTDPDLKRPLNDSAEKHPDLYQYLDQRESDADLSDVESEDGSECLDAPRIDSFDAVETVEEAVKLVDQLNSGSQQLLPDHCLAIAKILDREVVDGRELSSCEMILVRSVLGSDKAKYLGEVLDRFLANKGLCRYLINYYDQYALENKVDVSIMNAARVQSGQVELEESPSQLRGRFEEYNYLFTRLQEAAFKHGYTDLVVSNFFVLLALEKNCLLPVKPSVEGVAQIFSDVHSVCKTTVERIFANIVRCGKTGHYAVLARAMRDYDGMLDALGLLSLKNIGYRAELDKGGALAKSHNKLVNRVGLVGINYLISSITVILALVVSFFVNAALPVLGVIAFGVWKSNAVFAEELEKDWGVGHQGSATADFDAGARHLIQRPWG</sequence>
<keyword evidence="1" id="KW-0812">Transmembrane</keyword>